<evidence type="ECO:0000256" key="3">
    <source>
        <dbReference type="ARBA" id="ARBA00020634"/>
    </source>
</evidence>
<evidence type="ECO:0000256" key="5">
    <source>
        <dbReference type="ARBA" id="ARBA00023159"/>
    </source>
</evidence>
<dbReference type="GeneID" id="116297035"/>
<dbReference type="Pfam" id="PF04934">
    <property type="entry name" value="Med6"/>
    <property type="match status" value="1"/>
</dbReference>
<evidence type="ECO:0000313" key="12">
    <source>
        <dbReference type="RefSeq" id="XP_031561030.1"/>
    </source>
</evidence>
<evidence type="ECO:0000256" key="2">
    <source>
        <dbReference type="ARBA" id="ARBA00007526"/>
    </source>
</evidence>
<dbReference type="InterPro" id="IPR007018">
    <property type="entry name" value="Mediator_Med6"/>
</dbReference>
<feature type="compositionally biased region" description="Polar residues" evidence="9">
    <location>
        <begin position="194"/>
        <end position="210"/>
    </location>
</feature>
<dbReference type="RefSeq" id="XP_031561030.1">
    <property type="nucleotide sequence ID" value="XM_031705170.1"/>
</dbReference>
<evidence type="ECO:0000313" key="10">
    <source>
        <dbReference type="Proteomes" id="UP000515163"/>
    </source>
</evidence>
<evidence type="ECO:0000256" key="8">
    <source>
        <dbReference type="ARBA" id="ARBA00031259"/>
    </source>
</evidence>
<dbReference type="AlphaFoldDB" id="A0A6P8HXC8"/>
<feature type="compositionally biased region" description="Polar residues" evidence="9">
    <location>
        <begin position="225"/>
        <end position="255"/>
    </location>
</feature>
<protein>
    <recommendedName>
        <fullName evidence="3">Mediator of RNA polymerase II transcription subunit 6</fullName>
    </recommendedName>
    <alternativeName>
        <fullName evidence="8">Mediator complex subunit 6</fullName>
    </alternativeName>
</protein>
<evidence type="ECO:0000256" key="4">
    <source>
        <dbReference type="ARBA" id="ARBA00023015"/>
    </source>
</evidence>
<dbReference type="InterPro" id="IPR016820">
    <property type="entry name" value="Mediator_Med6_met/pln"/>
</dbReference>
<dbReference type="OrthoDB" id="344220at2759"/>
<dbReference type="Gene3D" id="3.10.450.580">
    <property type="entry name" value="Mediator complex, subunit Med6"/>
    <property type="match status" value="1"/>
</dbReference>
<dbReference type="PANTHER" id="PTHR13104">
    <property type="entry name" value="MED-6-RELATED"/>
    <property type="match status" value="1"/>
</dbReference>
<organism evidence="10 11">
    <name type="scientific">Actinia tenebrosa</name>
    <name type="common">Australian red waratah sea anemone</name>
    <dbReference type="NCBI Taxonomy" id="6105"/>
    <lineage>
        <taxon>Eukaryota</taxon>
        <taxon>Metazoa</taxon>
        <taxon>Cnidaria</taxon>
        <taxon>Anthozoa</taxon>
        <taxon>Hexacorallia</taxon>
        <taxon>Actiniaria</taxon>
        <taxon>Actiniidae</taxon>
        <taxon>Actinia</taxon>
    </lineage>
</organism>
<dbReference type="RefSeq" id="XP_031561029.1">
    <property type="nucleotide sequence ID" value="XM_031705169.1"/>
</dbReference>
<feature type="compositionally biased region" description="Basic and acidic residues" evidence="9">
    <location>
        <begin position="150"/>
        <end position="165"/>
    </location>
</feature>
<evidence type="ECO:0000313" key="11">
    <source>
        <dbReference type="RefSeq" id="XP_031561029.1"/>
    </source>
</evidence>
<sequence length="282" mass="31065">MAADTTENELGVSWHDSAWIPILNPANVLEYFSQRTNPFYDRTCNNEVVKMQRLDPSALQSMAGIEYEVIHVQDPILFVIRKQQRHSSTHVTPIADYYILAGIVYQAPDLGSVINSRMLSALHNFESAFKEAVSYSRYHQSKGYWWQFKDSQKNPDSKTTTEKKTSQASSLFQREGVNQLLGELSKRFPPSLIKASQVNTTTAGTATAQSKEAEEPGTETEATKDATSTDAAPVSNENTVNGLSNIPSSSISKTVVNVPVQGGVKRGADGVAKQPPLKKKKQ</sequence>
<keyword evidence="10" id="KW-1185">Reference proteome</keyword>
<evidence type="ECO:0000256" key="6">
    <source>
        <dbReference type="ARBA" id="ARBA00023163"/>
    </source>
</evidence>
<keyword evidence="5" id="KW-0010">Activator</keyword>
<feature type="region of interest" description="Disordered" evidence="9">
    <location>
        <begin position="192"/>
        <end position="257"/>
    </location>
</feature>
<evidence type="ECO:0000256" key="1">
    <source>
        <dbReference type="ARBA" id="ARBA00004123"/>
    </source>
</evidence>
<proteinExistence type="inferred from homology"/>
<dbReference type="GO" id="GO:0006357">
    <property type="term" value="P:regulation of transcription by RNA polymerase II"/>
    <property type="evidence" value="ECO:0007669"/>
    <property type="project" value="InterPro"/>
</dbReference>
<dbReference type="Proteomes" id="UP000515163">
    <property type="component" value="Unplaced"/>
</dbReference>
<evidence type="ECO:0000256" key="9">
    <source>
        <dbReference type="SAM" id="MobiDB-lite"/>
    </source>
</evidence>
<name>A0A6P8HXC8_ACTTE</name>
<keyword evidence="6" id="KW-0804">Transcription</keyword>
<keyword evidence="7" id="KW-0539">Nucleus</keyword>
<evidence type="ECO:0000256" key="7">
    <source>
        <dbReference type="ARBA" id="ARBA00023242"/>
    </source>
</evidence>
<dbReference type="GO" id="GO:0016592">
    <property type="term" value="C:mediator complex"/>
    <property type="evidence" value="ECO:0007669"/>
    <property type="project" value="InterPro"/>
</dbReference>
<accession>A0A6P8HXC8</accession>
<dbReference type="KEGG" id="aten:116297035"/>
<feature type="region of interest" description="Disordered" evidence="9">
    <location>
        <begin position="149"/>
        <end position="171"/>
    </location>
</feature>
<comment type="similarity">
    <text evidence="2">Belongs to the Mediator complex subunit 6 family.</text>
</comment>
<keyword evidence="4" id="KW-0805">Transcription regulation</keyword>
<comment type="subcellular location">
    <subcellularLocation>
        <location evidence="1">Nucleus</location>
    </subcellularLocation>
</comment>
<dbReference type="PIRSF" id="PIRSF023869">
    <property type="entry name" value="Mediator_MED6_meta/pln"/>
    <property type="match status" value="1"/>
</dbReference>
<reference evidence="11 12" key="1">
    <citation type="submission" date="2025-04" db="UniProtKB">
        <authorList>
            <consortium name="RefSeq"/>
        </authorList>
    </citation>
    <scope>IDENTIFICATION</scope>
    <source>
        <tissue evidence="11 12">Tentacle</tissue>
    </source>
</reference>
<dbReference type="GO" id="GO:0003712">
    <property type="term" value="F:transcription coregulator activity"/>
    <property type="evidence" value="ECO:0007669"/>
    <property type="project" value="InterPro"/>
</dbReference>
<dbReference type="InterPro" id="IPR038566">
    <property type="entry name" value="Mediator_Med6_sf"/>
</dbReference>
<gene>
    <name evidence="11 12" type="primary">LOC116297035</name>
</gene>